<dbReference type="Proteomes" id="UP001255856">
    <property type="component" value="Unassembled WGS sequence"/>
</dbReference>
<comment type="cofactor">
    <cofactor evidence="1">
        <name>Mn(2+)</name>
        <dbReference type="ChEBI" id="CHEBI:29035"/>
    </cofactor>
</comment>
<name>A0AAD9ICY9_PROWI</name>
<dbReference type="SUPFAM" id="SSF56784">
    <property type="entry name" value="HAD-like"/>
    <property type="match status" value="1"/>
</dbReference>
<reference evidence="16" key="1">
    <citation type="submission" date="2021-01" db="EMBL/GenBank/DDBJ databases">
        <authorList>
            <person name="Eckstrom K.M.E."/>
        </authorList>
    </citation>
    <scope>NUCLEOTIDE SEQUENCE</scope>
    <source>
        <strain evidence="16">UVCC 0001</strain>
    </source>
</reference>
<keyword evidence="7" id="KW-0479">Metal-binding</keyword>
<dbReference type="InterPro" id="IPR000222">
    <property type="entry name" value="PP2C_BS"/>
</dbReference>
<protein>
    <recommendedName>
        <fullName evidence="15">PPM-type phosphatase domain-containing protein</fullName>
    </recommendedName>
</protein>
<feature type="region of interest" description="Disordered" evidence="14">
    <location>
        <begin position="612"/>
        <end position="642"/>
    </location>
</feature>
<dbReference type="GO" id="GO:0046872">
    <property type="term" value="F:metal ion binding"/>
    <property type="evidence" value="ECO:0007669"/>
    <property type="project" value="UniProtKB-KW"/>
</dbReference>
<keyword evidence="8 13" id="KW-0378">Hydrolase</keyword>
<comment type="similarity">
    <text evidence="13">Belongs to the PP2C family.</text>
</comment>
<dbReference type="FunFam" id="3.40.50.2000:FF:000046">
    <property type="entry name" value="alpha,alpha-trehalose-phosphate synthase [UDP-forming] 1"/>
    <property type="match status" value="1"/>
</dbReference>
<comment type="catalytic activity">
    <reaction evidence="12">
        <text>D-glucose 6-phosphate + UDP-alpha-D-glucose = alpha,alpha-trehalose 6-phosphate + UDP + H(+)</text>
        <dbReference type="Rhea" id="RHEA:18889"/>
        <dbReference type="ChEBI" id="CHEBI:15378"/>
        <dbReference type="ChEBI" id="CHEBI:58223"/>
        <dbReference type="ChEBI" id="CHEBI:58429"/>
        <dbReference type="ChEBI" id="CHEBI:58885"/>
        <dbReference type="ChEBI" id="CHEBI:61548"/>
        <dbReference type="EC" id="2.4.1.15"/>
    </reaction>
</comment>
<dbReference type="PANTHER" id="PTHR10788:SF106">
    <property type="entry name" value="BCDNA.GH08860"/>
    <property type="match status" value="1"/>
</dbReference>
<accession>A0AAD9ICY9</accession>
<dbReference type="FunFam" id="3.40.50.2000:FF:000039">
    <property type="entry name" value="alpha,alpha-trehalose-phosphate synthase [UDP-forming] 1-like"/>
    <property type="match status" value="1"/>
</dbReference>
<dbReference type="Pfam" id="PF02358">
    <property type="entry name" value="Trehalose_PPase"/>
    <property type="match status" value="1"/>
</dbReference>
<feature type="region of interest" description="Disordered" evidence="14">
    <location>
        <begin position="51"/>
        <end position="80"/>
    </location>
</feature>
<keyword evidence="17" id="KW-1185">Reference proteome</keyword>
<evidence type="ECO:0000256" key="12">
    <source>
        <dbReference type="ARBA" id="ARBA00048039"/>
    </source>
</evidence>
<dbReference type="InterPro" id="IPR003337">
    <property type="entry name" value="Trehalose_PPase"/>
</dbReference>
<keyword evidence="10 13" id="KW-0904">Protein phosphatase</keyword>
<dbReference type="CDD" id="cd03788">
    <property type="entry name" value="GT20_TPS"/>
    <property type="match status" value="1"/>
</dbReference>
<dbReference type="NCBIfam" id="NF011071">
    <property type="entry name" value="PRK14501.1"/>
    <property type="match status" value="1"/>
</dbReference>
<evidence type="ECO:0000256" key="8">
    <source>
        <dbReference type="ARBA" id="ARBA00022801"/>
    </source>
</evidence>
<dbReference type="PROSITE" id="PS01032">
    <property type="entry name" value="PPM_1"/>
    <property type="match status" value="1"/>
</dbReference>
<evidence type="ECO:0000256" key="7">
    <source>
        <dbReference type="ARBA" id="ARBA00022723"/>
    </source>
</evidence>
<dbReference type="InterPro" id="IPR001830">
    <property type="entry name" value="Glyco_trans_20"/>
</dbReference>
<dbReference type="InterPro" id="IPR001932">
    <property type="entry name" value="PPM-type_phosphatase-like_dom"/>
</dbReference>
<dbReference type="Gene3D" id="3.60.40.10">
    <property type="entry name" value="PPM-type phosphatase domain"/>
    <property type="match status" value="1"/>
</dbReference>
<dbReference type="NCBIfam" id="TIGR02400">
    <property type="entry name" value="trehalose_OtsA"/>
    <property type="match status" value="1"/>
</dbReference>
<dbReference type="EMBL" id="JASFZW010000014">
    <property type="protein sequence ID" value="KAK2075531.1"/>
    <property type="molecule type" value="Genomic_DNA"/>
</dbReference>
<evidence type="ECO:0000256" key="3">
    <source>
        <dbReference type="ARBA" id="ARBA00005409"/>
    </source>
</evidence>
<gene>
    <name evidence="16" type="ORF">QBZ16_001639</name>
</gene>
<dbReference type="InterPro" id="IPR036412">
    <property type="entry name" value="HAD-like_sf"/>
</dbReference>
<feature type="region of interest" description="Disordered" evidence="14">
    <location>
        <begin position="945"/>
        <end position="966"/>
    </location>
</feature>
<dbReference type="GO" id="GO:0004721">
    <property type="term" value="F:phosphoprotein phosphatase activity"/>
    <property type="evidence" value="ECO:0007669"/>
    <property type="project" value="UniProtKB-KW"/>
</dbReference>
<organism evidence="16 17">
    <name type="scientific">Prototheca wickerhamii</name>
    <dbReference type="NCBI Taxonomy" id="3111"/>
    <lineage>
        <taxon>Eukaryota</taxon>
        <taxon>Viridiplantae</taxon>
        <taxon>Chlorophyta</taxon>
        <taxon>core chlorophytes</taxon>
        <taxon>Trebouxiophyceae</taxon>
        <taxon>Chlorellales</taxon>
        <taxon>Chlorellaceae</taxon>
        <taxon>Prototheca</taxon>
    </lineage>
</organism>
<comment type="caution">
    <text evidence="16">The sequence shown here is derived from an EMBL/GenBank/DDBJ whole genome shotgun (WGS) entry which is preliminary data.</text>
</comment>
<evidence type="ECO:0000256" key="4">
    <source>
        <dbReference type="ARBA" id="ARBA00006330"/>
    </source>
</evidence>
<evidence type="ECO:0000256" key="13">
    <source>
        <dbReference type="RuleBase" id="RU003465"/>
    </source>
</evidence>
<feature type="compositionally biased region" description="Low complexity" evidence="14">
    <location>
        <begin position="66"/>
        <end position="75"/>
    </location>
</feature>
<dbReference type="CDD" id="cd00143">
    <property type="entry name" value="PP2Cc"/>
    <property type="match status" value="1"/>
</dbReference>
<sequence length="1323" mass="142909">MDELGPPQSPGAPPTGKPLERAHSNQDIPRIPPSRVDRLLLQRLRKSQSTTVLFGEQGSAASRSESPGVAASGPRSGAGGSGEFGAASLYPPLPAAPGSRRLIVVANRLPVSAYKDGADEWQLQVSAGGLVSALMGVGHFRTKWIGWPGVYIEAGPEREALTRALHEEGYAPVYLDQKLVDLHYNGFCNSVLWQLFHYVPLNIESNLSDTRTLQFQWAAHQTVNRVFAEAVLAEYEEGDIVWVQDYHLMLLPALLKEARSEMKVGFFLHTPFPSSEIYRTLPVREELLRSVLRADLIGFHTYDYARHFVSACTRILGLDATPAGVEDNGTLTHVAAFPIGIDPDRFTAALEAPEVRANVAQLLNRYAGRKVMLGVDRLDMIKGIPQKLLAFEKFLEEHPEWRDKVLLVQIAVPSRTDVPEYQRLRSMVHEIVGRINGRYGTLTHVPIYHLDRQLSFYELVALYAITDVALVTSLRDGMNLVSYEFVACQRDNAGVLVLSEFAGAAQSLGAGALLVNPWNVNELAAAVGYALAMPERERRERHNHNYAHVTVHTAQTWADTFISELDDTAVEAELRTRGAPAPLPPADVGRAFRAARAAWSCWATPARWRPAASPAAAAAPRSTSSPRARAPTPRPWPPSPAIARDAGTHVVIVSGCDKDLLEEAFEGAPVWLAAENGLLLRAPGAQKWTTVVEPPVGDWMDSVSLVFEYFCERTPRSFVEQRQYSIVWNYRAADFEFGRIQARDLLQHLLTGPISSTPIDVVRGGRSIEVRPVGISKGIMLGRVLQIMAESEPLQDVDFVLVAGHFLSRDENIFSLLTGEPESGAAGGRPGAGQAAAAARNAAAATAAAAAATAARDQHLPGPAAYPAPHHHHHHHGGATVAGGVHAVAPHDLPFPVPPTFSFTCTVGRGLTSKAGYTLASTADVIGLLRLLAHEVGATVPDLGACPQQPRAAPGAPQQRGGGGDAAPAALGDYLASPITDKETVEESGDFLSYGVSAHQGWRKNMEDAHLAAQLGPETYIFGIFDGHGGPEVAKFCALYIRDEVESAPEFKDGKFGQSLTNAFHRMDERMRSAEGLAQLDTIRRSLEKHTMSESEGDEGNDTYSMLLRLVNLQRAQNGSGAANGAEGAAPAPPLEAQVQAGCTAVTALIVGRRLFVANAGDSRAVLSRRKRALPLSQDHKPSAAGERARIVAAGGFLSEVGGITRVNGNLNLSRAIGDLRYKMNAQLEPKDQIITAEPDVVVEELRPGDRFIVMACDGIWDVMSSQQVVDFVNERLDKGMPPAAIASDLLNACVATDPRETRGIGCDNMTATIIVFNKDLEH</sequence>
<comment type="cofactor">
    <cofactor evidence="2">
        <name>Mg(2+)</name>
        <dbReference type="ChEBI" id="CHEBI:18420"/>
    </cofactor>
</comment>
<keyword evidence="6" id="KW-0808">Transferase</keyword>
<evidence type="ECO:0000256" key="10">
    <source>
        <dbReference type="ARBA" id="ARBA00022912"/>
    </source>
</evidence>
<keyword evidence="11" id="KW-0464">Manganese</keyword>
<evidence type="ECO:0000256" key="11">
    <source>
        <dbReference type="ARBA" id="ARBA00023211"/>
    </source>
</evidence>
<evidence type="ECO:0000256" key="5">
    <source>
        <dbReference type="ARBA" id="ARBA00022676"/>
    </source>
</evidence>
<evidence type="ECO:0000256" key="2">
    <source>
        <dbReference type="ARBA" id="ARBA00001946"/>
    </source>
</evidence>
<dbReference type="PROSITE" id="PS51746">
    <property type="entry name" value="PPM_2"/>
    <property type="match status" value="1"/>
</dbReference>
<comment type="similarity">
    <text evidence="4">In the C-terminal section; belongs to the trehalose phosphatase family.</text>
</comment>
<evidence type="ECO:0000256" key="9">
    <source>
        <dbReference type="ARBA" id="ARBA00022842"/>
    </source>
</evidence>
<dbReference type="InterPro" id="IPR012766">
    <property type="entry name" value="Trehalose_OtsA"/>
</dbReference>
<dbReference type="GO" id="GO:0003825">
    <property type="term" value="F:alpha,alpha-trehalose-phosphate synthase (UDP-forming) activity"/>
    <property type="evidence" value="ECO:0007669"/>
    <property type="project" value="UniProtKB-EC"/>
</dbReference>
<dbReference type="GO" id="GO:0004805">
    <property type="term" value="F:trehalose-phosphatase activity"/>
    <property type="evidence" value="ECO:0007669"/>
    <property type="project" value="TreeGrafter"/>
</dbReference>
<dbReference type="Pfam" id="PF00982">
    <property type="entry name" value="Glyco_transf_20"/>
    <property type="match status" value="1"/>
</dbReference>
<feature type="compositionally biased region" description="Pro residues" evidence="14">
    <location>
        <begin position="7"/>
        <end position="16"/>
    </location>
</feature>
<feature type="region of interest" description="Disordered" evidence="14">
    <location>
        <begin position="853"/>
        <end position="880"/>
    </location>
</feature>
<dbReference type="SUPFAM" id="SSF53756">
    <property type="entry name" value="UDP-Glycosyltransferase/glycogen phosphorylase"/>
    <property type="match status" value="1"/>
</dbReference>
<feature type="compositionally biased region" description="Low complexity" evidence="14">
    <location>
        <begin position="853"/>
        <end position="868"/>
    </location>
</feature>
<feature type="compositionally biased region" description="Low complexity" evidence="14">
    <location>
        <begin position="945"/>
        <end position="959"/>
    </location>
</feature>
<dbReference type="SUPFAM" id="SSF81606">
    <property type="entry name" value="PP2C-like"/>
    <property type="match status" value="1"/>
</dbReference>
<evidence type="ECO:0000313" key="16">
    <source>
        <dbReference type="EMBL" id="KAK2075531.1"/>
    </source>
</evidence>
<evidence type="ECO:0000313" key="17">
    <source>
        <dbReference type="Proteomes" id="UP001255856"/>
    </source>
</evidence>
<dbReference type="Gene3D" id="3.40.50.2000">
    <property type="entry name" value="Glycogen Phosphorylase B"/>
    <property type="match status" value="2"/>
</dbReference>
<evidence type="ECO:0000259" key="15">
    <source>
        <dbReference type="PROSITE" id="PS51746"/>
    </source>
</evidence>
<comment type="similarity">
    <text evidence="3">In the N-terminal section; belongs to the glycosyltransferase 20 family.</text>
</comment>
<dbReference type="PANTHER" id="PTHR10788">
    <property type="entry name" value="TREHALOSE-6-PHOSPHATE SYNTHASE"/>
    <property type="match status" value="1"/>
</dbReference>
<dbReference type="SMART" id="SM00332">
    <property type="entry name" value="PP2Cc"/>
    <property type="match status" value="1"/>
</dbReference>
<feature type="domain" description="PPM-type phosphatase" evidence="15">
    <location>
        <begin position="993"/>
        <end position="1317"/>
    </location>
</feature>
<dbReference type="GO" id="GO:0005992">
    <property type="term" value="P:trehalose biosynthetic process"/>
    <property type="evidence" value="ECO:0007669"/>
    <property type="project" value="InterPro"/>
</dbReference>
<evidence type="ECO:0000256" key="1">
    <source>
        <dbReference type="ARBA" id="ARBA00001936"/>
    </source>
</evidence>
<keyword evidence="5" id="KW-0328">Glycosyltransferase</keyword>
<dbReference type="Pfam" id="PF00481">
    <property type="entry name" value="PP2C"/>
    <property type="match status" value="2"/>
</dbReference>
<dbReference type="InterPro" id="IPR036457">
    <property type="entry name" value="PPM-type-like_dom_sf"/>
</dbReference>
<dbReference type="GO" id="GO:0005829">
    <property type="term" value="C:cytosol"/>
    <property type="evidence" value="ECO:0007669"/>
    <property type="project" value="TreeGrafter"/>
</dbReference>
<evidence type="ECO:0000256" key="6">
    <source>
        <dbReference type="ARBA" id="ARBA00022679"/>
    </source>
</evidence>
<proteinExistence type="inferred from homology"/>
<keyword evidence="9" id="KW-0460">Magnesium</keyword>
<feature type="region of interest" description="Disordered" evidence="14">
    <location>
        <begin position="1"/>
        <end position="37"/>
    </location>
</feature>
<feature type="compositionally biased region" description="Low complexity" evidence="14">
    <location>
        <begin position="612"/>
        <end position="631"/>
    </location>
</feature>
<evidence type="ECO:0000256" key="14">
    <source>
        <dbReference type="SAM" id="MobiDB-lite"/>
    </source>
</evidence>